<dbReference type="PANTHER" id="PTHR24221">
    <property type="entry name" value="ATP-BINDING CASSETTE SUB-FAMILY B"/>
    <property type="match status" value="1"/>
</dbReference>
<dbReference type="GO" id="GO:0005524">
    <property type="term" value="F:ATP binding"/>
    <property type="evidence" value="ECO:0007669"/>
    <property type="project" value="UniProtKB-KW"/>
</dbReference>
<dbReference type="GO" id="GO:0005886">
    <property type="term" value="C:plasma membrane"/>
    <property type="evidence" value="ECO:0007669"/>
    <property type="project" value="UniProtKB-SubCell"/>
</dbReference>
<comment type="subcellular location">
    <subcellularLocation>
        <location evidence="1">Cell membrane</location>
        <topology evidence="1">Multi-pass membrane protein</topology>
    </subcellularLocation>
</comment>
<evidence type="ECO:0000259" key="10">
    <source>
        <dbReference type="PROSITE" id="PS50929"/>
    </source>
</evidence>
<evidence type="ECO:0000256" key="6">
    <source>
        <dbReference type="ARBA" id="ARBA00023136"/>
    </source>
</evidence>
<dbReference type="PANTHER" id="PTHR24221:SF646">
    <property type="entry name" value="HAEMOLYSIN SECRETION ATP-BINDING PROTEIN"/>
    <property type="match status" value="1"/>
</dbReference>
<evidence type="ECO:0000313" key="11">
    <source>
        <dbReference type="EMBL" id="MXN64632.1"/>
    </source>
</evidence>
<keyword evidence="3" id="KW-0547">Nucleotide-binding</keyword>
<dbReference type="Gene3D" id="1.20.1560.10">
    <property type="entry name" value="ABC transporter type 1, transmembrane domain"/>
    <property type="match status" value="1"/>
</dbReference>
<dbReference type="AlphaFoldDB" id="A0A7X3LT41"/>
<dbReference type="InterPro" id="IPR011527">
    <property type="entry name" value="ABC1_TM_dom"/>
</dbReference>
<dbReference type="PROSITE" id="PS50893">
    <property type="entry name" value="ABC_TRANSPORTER_2"/>
    <property type="match status" value="1"/>
</dbReference>
<dbReference type="PROSITE" id="PS50929">
    <property type="entry name" value="ABC_TM1F"/>
    <property type="match status" value="1"/>
</dbReference>
<evidence type="ECO:0000256" key="1">
    <source>
        <dbReference type="ARBA" id="ARBA00004651"/>
    </source>
</evidence>
<dbReference type="EMBL" id="WUMV01000003">
    <property type="protein sequence ID" value="MXN64632.1"/>
    <property type="molecule type" value="Genomic_DNA"/>
</dbReference>
<keyword evidence="5 8" id="KW-1133">Transmembrane helix</keyword>
<gene>
    <name evidence="11" type="ORF">GR183_06925</name>
</gene>
<feature type="compositionally biased region" description="Basic and acidic residues" evidence="7">
    <location>
        <begin position="562"/>
        <end position="574"/>
    </location>
</feature>
<evidence type="ECO:0000256" key="8">
    <source>
        <dbReference type="SAM" id="Phobius"/>
    </source>
</evidence>
<evidence type="ECO:0000256" key="3">
    <source>
        <dbReference type="ARBA" id="ARBA00022741"/>
    </source>
</evidence>
<dbReference type="SMART" id="SM00382">
    <property type="entry name" value="AAA"/>
    <property type="match status" value="1"/>
</dbReference>
<feature type="domain" description="ABC transporter" evidence="9">
    <location>
        <begin position="334"/>
        <end position="566"/>
    </location>
</feature>
<keyword evidence="6 8" id="KW-0472">Membrane</keyword>
<proteinExistence type="predicted"/>
<feature type="transmembrane region" description="Helical" evidence="8">
    <location>
        <begin position="271"/>
        <end position="293"/>
    </location>
</feature>
<comment type="caution">
    <text evidence="11">The sequence shown here is derived from an EMBL/GenBank/DDBJ whole genome shotgun (WGS) entry which is preliminary data.</text>
</comment>
<feature type="transmembrane region" description="Helical" evidence="8">
    <location>
        <begin position="130"/>
        <end position="151"/>
    </location>
</feature>
<protein>
    <submittedName>
        <fullName evidence="11">ATP-binding cassette domain-containing protein</fullName>
    </submittedName>
</protein>
<feature type="domain" description="ABC transmembrane type-1" evidence="10">
    <location>
        <begin position="30"/>
        <end position="298"/>
    </location>
</feature>
<evidence type="ECO:0000256" key="4">
    <source>
        <dbReference type="ARBA" id="ARBA00022840"/>
    </source>
</evidence>
<dbReference type="SUPFAM" id="SSF52540">
    <property type="entry name" value="P-loop containing nucleoside triphosphate hydrolases"/>
    <property type="match status" value="1"/>
</dbReference>
<dbReference type="InterPro" id="IPR027417">
    <property type="entry name" value="P-loop_NTPase"/>
</dbReference>
<dbReference type="Gene3D" id="3.40.50.300">
    <property type="entry name" value="P-loop containing nucleotide triphosphate hydrolases"/>
    <property type="match status" value="1"/>
</dbReference>
<evidence type="ECO:0000259" key="9">
    <source>
        <dbReference type="PROSITE" id="PS50893"/>
    </source>
</evidence>
<keyword evidence="4 11" id="KW-0067">ATP-binding</keyword>
<evidence type="ECO:0000256" key="5">
    <source>
        <dbReference type="ARBA" id="ARBA00022989"/>
    </source>
</evidence>
<feature type="transmembrane region" description="Helical" evidence="8">
    <location>
        <begin position="56"/>
        <end position="76"/>
    </location>
</feature>
<dbReference type="InterPro" id="IPR036640">
    <property type="entry name" value="ABC1_TM_sf"/>
</dbReference>
<name>A0A7X3LT41_9HYPH</name>
<dbReference type="GO" id="GO:0140359">
    <property type="term" value="F:ABC-type transporter activity"/>
    <property type="evidence" value="ECO:0007669"/>
    <property type="project" value="InterPro"/>
</dbReference>
<dbReference type="GO" id="GO:0016887">
    <property type="term" value="F:ATP hydrolysis activity"/>
    <property type="evidence" value="ECO:0007669"/>
    <property type="project" value="InterPro"/>
</dbReference>
<evidence type="ECO:0000256" key="7">
    <source>
        <dbReference type="SAM" id="MobiDB-lite"/>
    </source>
</evidence>
<reference evidence="11 12" key="1">
    <citation type="submission" date="2019-12" db="EMBL/GenBank/DDBJ databases">
        <authorList>
            <person name="Li M."/>
        </authorList>
    </citation>
    <scope>NUCLEOTIDE SEQUENCE [LARGE SCALE GENOMIC DNA]</scope>
    <source>
        <strain evidence="11 12">GBMRC 2046</strain>
    </source>
</reference>
<dbReference type="InterPro" id="IPR003593">
    <property type="entry name" value="AAA+_ATPase"/>
</dbReference>
<organism evidence="11 12">
    <name type="scientific">Stappia sediminis</name>
    <dbReference type="NCBI Taxonomy" id="2692190"/>
    <lineage>
        <taxon>Bacteria</taxon>
        <taxon>Pseudomonadati</taxon>
        <taxon>Pseudomonadota</taxon>
        <taxon>Alphaproteobacteria</taxon>
        <taxon>Hyphomicrobiales</taxon>
        <taxon>Stappiaceae</taxon>
        <taxon>Stappia</taxon>
    </lineage>
</organism>
<feature type="transmembrane region" description="Helical" evidence="8">
    <location>
        <begin position="157"/>
        <end position="175"/>
    </location>
</feature>
<accession>A0A7X3LT41</accession>
<dbReference type="InterPro" id="IPR039421">
    <property type="entry name" value="Type_1_exporter"/>
</dbReference>
<keyword evidence="2 8" id="KW-0812">Transmembrane</keyword>
<sequence length="574" mass="63163">MKKASPTMGMLILFRFLISEGNILRDPVLLFALLASIARGGMIFSVNELAGGSRNLEYIVLLLACIAATLTFSFMARMRNFRLVEATKNKLRVRLSRQLLHASASFLSKHDHGKVYSIVTQEVNRATRAAVNLIQSLEAIFLIALCIPYLLYLSWESGLITIAVVCLGASGYILAQRPAQSTAEEASKTEWLFFDRVNDILRGYKELRLRYERKRALQEDVGRIVKRNFDLTVAAERLYGFGQVMAQGAMMLLLTMIVVGLPLVAGTDTSTVLQIMTVVLLAYGPIETVLGNLSTFSRATVSMRLIDELQQDLALEAESNAGKPHTLKPSFNSIMLEGLTVTLSNAIGDKESGETFVTGPIDLELKPGEVVFVCGGNGAGKSTFLSLLTGLRKPDGGRILLDGELVDDKSMSAYRELFSAVFSEFHLFSKLYGLTGEEREALGLRMGEMDITHRVTIDGDSFSTLALSTGQKRRLALAIALAEKRPIIVLDEFAADQDPERRKLFYDILVPQMAADGHLVIAVTHDEHCFDKCDRLIRMDAGKIVSDTRPGRSGIDLSASENEPRQLESAAADR</sequence>
<dbReference type="Proteomes" id="UP000433101">
    <property type="component" value="Unassembled WGS sequence"/>
</dbReference>
<feature type="region of interest" description="Disordered" evidence="7">
    <location>
        <begin position="550"/>
        <end position="574"/>
    </location>
</feature>
<keyword evidence="12" id="KW-1185">Reference proteome</keyword>
<dbReference type="SUPFAM" id="SSF90123">
    <property type="entry name" value="ABC transporter transmembrane region"/>
    <property type="match status" value="1"/>
</dbReference>
<feature type="transmembrane region" description="Helical" evidence="8">
    <location>
        <begin position="244"/>
        <end position="265"/>
    </location>
</feature>
<dbReference type="RefSeq" id="WP_160774894.1">
    <property type="nucleotide sequence ID" value="NZ_WUMV01000003.1"/>
</dbReference>
<dbReference type="InterPro" id="IPR003439">
    <property type="entry name" value="ABC_transporter-like_ATP-bd"/>
</dbReference>
<evidence type="ECO:0000256" key="2">
    <source>
        <dbReference type="ARBA" id="ARBA00022692"/>
    </source>
</evidence>
<dbReference type="Pfam" id="PF00005">
    <property type="entry name" value="ABC_tran"/>
    <property type="match status" value="1"/>
</dbReference>
<dbReference type="Pfam" id="PF00664">
    <property type="entry name" value="ABC_membrane"/>
    <property type="match status" value="1"/>
</dbReference>
<evidence type="ECO:0000313" key="12">
    <source>
        <dbReference type="Proteomes" id="UP000433101"/>
    </source>
</evidence>